<dbReference type="AlphaFoldDB" id="A0A835JMV3"/>
<accession>A0A835JMV3</accession>
<gene>
    <name evidence="2" type="ORF">SADUNF_Sadunf11G0120500</name>
</gene>
<protein>
    <submittedName>
        <fullName evidence="2">Uncharacterized protein</fullName>
    </submittedName>
</protein>
<reference evidence="2 3" key="1">
    <citation type="submission" date="2020-10" db="EMBL/GenBank/DDBJ databases">
        <title>Plant Genome Project.</title>
        <authorList>
            <person name="Zhang R.-G."/>
        </authorList>
    </citation>
    <scope>NUCLEOTIDE SEQUENCE [LARGE SCALE GENOMIC DNA]</scope>
    <source>
        <strain evidence="2">FAFU-HL-1</strain>
        <tissue evidence="2">Leaf</tissue>
    </source>
</reference>
<keyword evidence="3" id="KW-1185">Reference proteome</keyword>
<dbReference type="Proteomes" id="UP000657918">
    <property type="component" value="Chromosome 11"/>
</dbReference>
<evidence type="ECO:0000256" key="1">
    <source>
        <dbReference type="SAM" id="MobiDB-lite"/>
    </source>
</evidence>
<name>A0A835JMV3_9ROSI</name>
<sequence length="95" mass="10545">MEIRLGQDPQGPNRGTLGTDKKGDKAQLFLTLAEAQGISVSFLVSKSSFLYILLPFCIQFLHVSSWFIRSERLLGLLTAEGGFEEDVQLGLEGKW</sequence>
<evidence type="ECO:0000313" key="3">
    <source>
        <dbReference type="Proteomes" id="UP000657918"/>
    </source>
</evidence>
<evidence type="ECO:0000313" key="2">
    <source>
        <dbReference type="EMBL" id="KAF9673168.1"/>
    </source>
</evidence>
<comment type="caution">
    <text evidence="2">The sequence shown here is derived from an EMBL/GenBank/DDBJ whole genome shotgun (WGS) entry which is preliminary data.</text>
</comment>
<feature type="region of interest" description="Disordered" evidence="1">
    <location>
        <begin position="1"/>
        <end position="21"/>
    </location>
</feature>
<dbReference type="EMBL" id="JADGMS010000011">
    <property type="protein sequence ID" value="KAF9673168.1"/>
    <property type="molecule type" value="Genomic_DNA"/>
</dbReference>
<proteinExistence type="predicted"/>
<organism evidence="2 3">
    <name type="scientific">Salix dunnii</name>
    <dbReference type="NCBI Taxonomy" id="1413687"/>
    <lineage>
        <taxon>Eukaryota</taxon>
        <taxon>Viridiplantae</taxon>
        <taxon>Streptophyta</taxon>
        <taxon>Embryophyta</taxon>
        <taxon>Tracheophyta</taxon>
        <taxon>Spermatophyta</taxon>
        <taxon>Magnoliopsida</taxon>
        <taxon>eudicotyledons</taxon>
        <taxon>Gunneridae</taxon>
        <taxon>Pentapetalae</taxon>
        <taxon>rosids</taxon>
        <taxon>fabids</taxon>
        <taxon>Malpighiales</taxon>
        <taxon>Salicaceae</taxon>
        <taxon>Saliceae</taxon>
        <taxon>Salix</taxon>
    </lineage>
</organism>